<dbReference type="KEGG" id="rti:DC20_14430"/>
<reference evidence="1 2" key="1">
    <citation type="submission" date="2015-08" db="EMBL/GenBank/DDBJ databases">
        <title>Complete genome sequence of Rufibacter tibetensis strain 1351t, a radiation-resistant bacterium from tibet plateau.</title>
        <authorList>
            <person name="Dai J."/>
        </authorList>
    </citation>
    <scope>NUCLEOTIDE SEQUENCE [LARGE SCALE GENOMIC DNA]</scope>
    <source>
        <strain evidence="1 2">1351</strain>
    </source>
</reference>
<dbReference type="PATRIC" id="fig|512763.3.peg.3172"/>
<dbReference type="RefSeq" id="WP_062544479.1">
    <property type="nucleotide sequence ID" value="NZ_CP012643.1"/>
</dbReference>
<evidence type="ECO:0000313" key="1">
    <source>
        <dbReference type="EMBL" id="ALI99949.1"/>
    </source>
</evidence>
<dbReference type="AlphaFoldDB" id="A0A0P0CX38"/>
<dbReference type="Proteomes" id="UP000061382">
    <property type="component" value="Chromosome"/>
</dbReference>
<gene>
    <name evidence="1" type="ORF">DC20_14430</name>
</gene>
<organism evidence="1 2">
    <name type="scientific">Rufibacter tibetensis</name>
    <dbReference type="NCBI Taxonomy" id="512763"/>
    <lineage>
        <taxon>Bacteria</taxon>
        <taxon>Pseudomonadati</taxon>
        <taxon>Bacteroidota</taxon>
        <taxon>Cytophagia</taxon>
        <taxon>Cytophagales</taxon>
        <taxon>Hymenobacteraceae</taxon>
        <taxon>Rufibacter</taxon>
    </lineage>
</organism>
<keyword evidence="2" id="KW-1185">Reference proteome</keyword>
<sequence>MIIGYILWGPDNGSEMFSDLDTLTEAKKCSDCGFRVDYRETNNLFRIKRKVYDFSFTYDSIAISSLKFKEFCNRNNYGNIRFMELERSSGFYQFILQNSTIPFTAREVADLCGSCGQHEIVVGPHVDLGQLETPLEDGFYQSNILYGGRGRLHDRPLTPVIVVAPDTKEKIQKVGFKNMVFEAIVKKNDLTTTPIAH</sequence>
<accession>A0A0P0CX38</accession>
<evidence type="ECO:0000313" key="2">
    <source>
        <dbReference type="Proteomes" id="UP000061382"/>
    </source>
</evidence>
<dbReference type="OrthoDB" id="2080324at2"/>
<dbReference type="EMBL" id="CP012643">
    <property type="protein sequence ID" value="ALI99949.1"/>
    <property type="molecule type" value="Genomic_DNA"/>
</dbReference>
<protein>
    <submittedName>
        <fullName evidence="1">Uncharacterized protein</fullName>
    </submittedName>
</protein>
<proteinExistence type="predicted"/>
<name>A0A0P0CX38_9BACT</name>
<dbReference type="STRING" id="512763.DC20_14430"/>